<dbReference type="Gene3D" id="3.40.50.300">
    <property type="entry name" value="P-loop containing nucleotide triphosphate hydrolases"/>
    <property type="match status" value="2"/>
</dbReference>
<dbReference type="InterPro" id="IPR000212">
    <property type="entry name" value="DNA_helicase_UvrD/REP"/>
</dbReference>
<feature type="domain" description="UvrD-like helicase ATP-binding" evidence="11">
    <location>
        <begin position="1"/>
        <end position="236"/>
    </location>
</feature>
<reference evidence="13" key="1">
    <citation type="submission" date="2018-06" db="EMBL/GenBank/DDBJ databases">
        <authorList>
            <person name="Zhirakovskaya E."/>
        </authorList>
    </citation>
    <scope>NUCLEOTIDE SEQUENCE</scope>
</reference>
<protein>
    <recommendedName>
        <fullName evidence="9">DNA 3'-5' helicase</fullName>
        <ecNumber evidence="9">5.6.2.4</ecNumber>
    </recommendedName>
</protein>
<dbReference type="InterPro" id="IPR014016">
    <property type="entry name" value="UvrD-like_ATP-bd"/>
</dbReference>
<dbReference type="GO" id="GO:0000725">
    <property type="term" value="P:recombinational repair"/>
    <property type="evidence" value="ECO:0007669"/>
    <property type="project" value="TreeGrafter"/>
</dbReference>
<dbReference type="GO" id="GO:0033202">
    <property type="term" value="C:DNA helicase complex"/>
    <property type="evidence" value="ECO:0007669"/>
    <property type="project" value="TreeGrafter"/>
</dbReference>
<dbReference type="EC" id="5.6.2.4" evidence="9"/>
<dbReference type="PANTHER" id="PTHR11070:SF2">
    <property type="entry name" value="ATP-DEPENDENT DNA HELICASE SRS2"/>
    <property type="match status" value="1"/>
</dbReference>
<name>A0A3B1D4I2_9ZZZZ</name>
<dbReference type="Pfam" id="PF13361">
    <property type="entry name" value="UvrD_C"/>
    <property type="match status" value="1"/>
</dbReference>
<evidence type="ECO:0000256" key="1">
    <source>
        <dbReference type="ARBA" id="ARBA00009922"/>
    </source>
</evidence>
<dbReference type="Pfam" id="PF21196">
    <property type="entry name" value="PcrA_UvrD_tudor"/>
    <property type="match status" value="1"/>
</dbReference>
<comment type="similarity">
    <text evidence="1">Belongs to the helicase family. UvrD subfamily.</text>
</comment>
<evidence type="ECO:0000256" key="10">
    <source>
        <dbReference type="ARBA" id="ARBA00048988"/>
    </source>
</evidence>
<dbReference type="InterPro" id="IPR013986">
    <property type="entry name" value="DExx_box_DNA_helicase_dom_sf"/>
</dbReference>
<accession>A0A3B1D4I2</accession>
<evidence type="ECO:0000256" key="2">
    <source>
        <dbReference type="ARBA" id="ARBA00022741"/>
    </source>
</evidence>
<dbReference type="EMBL" id="UOGI01000196">
    <property type="protein sequence ID" value="VAX33671.1"/>
    <property type="molecule type" value="Genomic_DNA"/>
</dbReference>
<evidence type="ECO:0000256" key="6">
    <source>
        <dbReference type="ARBA" id="ARBA00023125"/>
    </source>
</evidence>
<evidence type="ECO:0000256" key="8">
    <source>
        <dbReference type="ARBA" id="ARBA00034617"/>
    </source>
</evidence>
<dbReference type="CDD" id="cd17932">
    <property type="entry name" value="DEXQc_UvrD"/>
    <property type="match status" value="1"/>
</dbReference>
<dbReference type="InterPro" id="IPR014017">
    <property type="entry name" value="DNA_helicase_UvrD-like_C"/>
</dbReference>
<dbReference type="PROSITE" id="PS51198">
    <property type="entry name" value="UVRD_HELICASE_ATP_BIND"/>
    <property type="match status" value="1"/>
</dbReference>
<keyword evidence="7" id="KW-0413">Isomerase</keyword>
<dbReference type="GO" id="GO:0043138">
    <property type="term" value="F:3'-5' DNA helicase activity"/>
    <property type="evidence" value="ECO:0007669"/>
    <property type="project" value="UniProtKB-EC"/>
</dbReference>
<dbReference type="GO" id="GO:0003677">
    <property type="term" value="F:DNA binding"/>
    <property type="evidence" value="ECO:0007669"/>
    <property type="project" value="UniProtKB-KW"/>
</dbReference>
<dbReference type="Pfam" id="PF00580">
    <property type="entry name" value="UvrD-helicase"/>
    <property type="match status" value="1"/>
</dbReference>
<organism evidence="13">
    <name type="scientific">hydrothermal vent metagenome</name>
    <dbReference type="NCBI Taxonomy" id="652676"/>
    <lineage>
        <taxon>unclassified sequences</taxon>
        <taxon>metagenomes</taxon>
        <taxon>ecological metagenomes</taxon>
    </lineage>
</organism>
<keyword evidence="5" id="KW-0067">ATP-binding</keyword>
<keyword evidence="3 13" id="KW-0378">Hydrolase</keyword>
<sequence>KIPPSSIFTVTFTNKAANEMKERISSLISEDLKGCWIGTFHSQCNRILRSDITALGYRPEFVIYDESDRHSLIRHILRELKIYEALYKGVASRISSLKASMVTPEEFLSSGDGFGFDEKLAKVYIRFQDELRRCNALDFDDLIMLTVRLFQEHPDVLRKYTEKFAYILVDEFQDTNRAQYQLVKLLASGHSNIFAVGDDDQSIYRFRGAEVKNILNLEKDFPGVKVVKLEQNYRSTQNILDVSGAIISKNPRRKAKTLWTDRGRGEKVFFYWLPVEEDEAKYVVRTIKDIYLKGVYNYRDMAVLYRINLQSRVIEEALRREGIPYRVVGGMSFYERKEVKDIIAYLRLCVNHHDNVSLRRIINTPHRGIGSATLNKIEQESKRKGISLFEAIRRICKAKSSSQAVIDKLDVFIKLVTGMSGLKDSAASEAIKSVVELTAYAEELEEQRIQNLTELMVSAEGSSIDEFLDRVSLVTRLDESMPGDAISLMTLHTAKGLEFPVVFIVGIEEGLIPYFKSADNEEEVHEERRLFYVGMTRAKDILCLTGARRRRIFSKRQEQEPSRFLKDIPREHCHWVEKAACKRVSGNGGTDKGFARNKAVVYAFPYKTGCRVRHPKWGIGVVRDCYGKGEDLKVCVNFPGVGIKRLALKFAQLERI</sequence>
<gene>
    <name evidence="13" type="ORF">MNBD_NITROSPIRAE03-210</name>
</gene>
<dbReference type="InterPro" id="IPR027417">
    <property type="entry name" value="P-loop_NTPase"/>
</dbReference>
<dbReference type="AlphaFoldDB" id="A0A3B1D4I2"/>
<keyword evidence="6" id="KW-0238">DNA-binding</keyword>
<dbReference type="PROSITE" id="PS51217">
    <property type="entry name" value="UVRD_HELICASE_CTER"/>
    <property type="match status" value="1"/>
</dbReference>
<evidence type="ECO:0000313" key="13">
    <source>
        <dbReference type="EMBL" id="VAX33671.1"/>
    </source>
</evidence>
<dbReference type="Gene3D" id="1.10.486.10">
    <property type="entry name" value="PCRA, domain 4"/>
    <property type="match status" value="1"/>
</dbReference>
<feature type="non-terminal residue" evidence="13">
    <location>
        <position position="1"/>
    </location>
</feature>
<comment type="catalytic activity">
    <reaction evidence="8">
        <text>Couples ATP hydrolysis with the unwinding of duplex DNA by translocating in the 3'-5' direction.</text>
        <dbReference type="EC" id="5.6.2.4"/>
    </reaction>
</comment>
<dbReference type="CDD" id="cd18807">
    <property type="entry name" value="SF1_C_UvrD"/>
    <property type="match status" value="1"/>
</dbReference>
<dbReference type="GO" id="GO:0005829">
    <property type="term" value="C:cytosol"/>
    <property type="evidence" value="ECO:0007669"/>
    <property type="project" value="TreeGrafter"/>
</dbReference>
<evidence type="ECO:0000259" key="12">
    <source>
        <dbReference type="PROSITE" id="PS51217"/>
    </source>
</evidence>
<evidence type="ECO:0000256" key="9">
    <source>
        <dbReference type="ARBA" id="ARBA00034808"/>
    </source>
</evidence>
<evidence type="ECO:0000256" key="3">
    <source>
        <dbReference type="ARBA" id="ARBA00022801"/>
    </source>
</evidence>
<proteinExistence type="inferred from homology"/>
<keyword evidence="4 13" id="KW-0347">Helicase</keyword>
<evidence type="ECO:0000256" key="4">
    <source>
        <dbReference type="ARBA" id="ARBA00022806"/>
    </source>
</evidence>
<evidence type="ECO:0000256" key="5">
    <source>
        <dbReference type="ARBA" id="ARBA00022840"/>
    </source>
</evidence>
<dbReference type="GO" id="GO:0016887">
    <property type="term" value="F:ATP hydrolysis activity"/>
    <property type="evidence" value="ECO:0007669"/>
    <property type="project" value="RHEA"/>
</dbReference>
<dbReference type="PANTHER" id="PTHR11070">
    <property type="entry name" value="UVRD / RECB / PCRA DNA HELICASE FAMILY MEMBER"/>
    <property type="match status" value="1"/>
</dbReference>
<evidence type="ECO:0000259" key="11">
    <source>
        <dbReference type="PROSITE" id="PS51198"/>
    </source>
</evidence>
<keyword evidence="2" id="KW-0547">Nucleotide-binding</keyword>
<comment type="catalytic activity">
    <reaction evidence="10">
        <text>ATP + H2O = ADP + phosphate + H(+)</text>
        <dbReference type="Rhea" id="RHEA:13065"/>
        <dbReference type="ChEBI" id="CHEBI:15377"/>
        <dbReference type="ChEBI" id="CHEBI:15378"/>
        <dbReference type="ChEBI" id="CHEBI:30616"/>
        <dbReference type="ChEBI" id="CHEBI:43474"/>
        <dbReference type="ChEBI" id="CHEBI:456216"/>
        <dbReference type="EC" id="5.6.2.4"/>
    </reaction>
</comment>
<evidence type="ECO:0000256" key="7">
    <source>
        <dbReference type="ARBA" id="ARBA00023235"/>
    </source>
</evidence>
<dbReference type="GO" id="GO:0005524">
    <property type="term" value="F:ATP binding"/>
    <property type="evidence" value="ECO:0007669"/>
    <property type="project" value="UniProtKB-KW"/>
</dbReference>
<dbReference type="Gene3D" id="1.10.10.160">
    <property type="match status" value="1"/>
</dbReference>
<feature type="domain" description="UvrD-like helicase C-terminal" evidence="12">
    <location>
        <begin position="237"/>
        <end position="496"/>
    </location>
</feature>
<dbReference type="SUPFAM" id="SSF52540">
    <property type="entry name" value="P-loop containing nucleoside triphosphate hydrolases"/>
    <property type="match status" value="1"/>
</dbReference>